<dbReference type="EMBL" id="RCZD01000008">
    <property type="protein sequence ID" value="TPG60098.1"/>
    <property type="molecule type" value="Genomic_DNA"/>
</dbReference>
<organism evidence="1 2">
    <name type="scientific">Ewingella americana</name>
    <dbReference type="NCBI Taxonomy" id="41202"/>
    <lineage>
        <taxon>Bacteria</taxon>
        <taxon>Pseudomonadati</taxon>
        <taxon>Pseudomonadota</taxon>
        <taxon>Gammaproteobacteria</taxon>
        <taxon>Enterobacterales</taxon>
        <taxon>Yersiniaceae</taxon>
        <taxon>Ewingella</taxon>
    </lineage>
</organism>
<dbReference type="Proteomes" id="UP000317663">
    <property type="component" value="Unassembled WGS sequence"/>
</dbReference>
<reference evidence="1 2" key="1">
    <citation type="journal article" date="2019" name="Environ. Microbiol.">
        <title>Species interactions and distinct microbial communities in high Arctic permafrost affected cryosols are associated with the CH4 and CO2 gas fluxes.</title>
        <authorList>
            <person name="Altshuler I."/>
            <person name="Hamel J."/>
            <person name="Turney S."/>
            <person name="Magnuson E."/>
            <person name="Levesque R."/>
            <person name="Greer C."/>
            <person name="Whyte L.G."/>
        </authorList>
    </citation>
    <scope>NUCLEOTIDE SEQUENCE [LARGE SCALE GENOMIC DNA]</scope>
    <source>
        <strain evidence="1 2">E4</strain>
    </source>
</reference>
<protein>
    <submittedName>
        <fullName evidence="1">Uncharacterized protein</fullName>
    </submittedName>
</protein>
<accession>A0A502GEY6</accession>
<name>A0A502GEY6_9GAMM</name>
<comment type="caution">
    <text evidence="1">The sequence shown here is derived from an EMBL/GenBank/DDBJ whole genome shotgun (WGS) entry which is preliminary data.</text>
</comment>
<evidence type="ECO:0000313" key="1">
    <source>
        <dbReference type="EMBL" id="TPG60098.1"/>
    </source>
</evidence>
<evidence type="ECO:0000313" key="2">
    <source>
        <dbReference type="Proteomes" id="UP000317663"/>
    </source>
</evidence>
<proteinExistence type="predicted"/>
<keyword evidence="2" id="KW-1185">Reference proteome</keyword>
<sequence length="147" mass="16926">MKKPFDFVHPIQIDTVKVSQKLYGKIRIRDIVGGIVPTIEQTEPEPYPNYVDINRYSLASIMSEPDGRKAHLLHLWMGNEGEIPLVEAVLPPETIWFYKTEMERIKNSVLGGNHMKRDTMLIDAIRKSIPQRIDSQNSDEDVDIPKE</sequence>
<dbReference type="AlphaFoldDB" id="A0A502GEY6"/>
<dbReference type="RefSeq" id="WP_140473825.1">
    <property type="nucleotide sequence ID" value="NZ_RCZD01000008.1"/>
</dbReference>
<gene>
    <name evidence="1" type="ORF">EAH77_16145</name>
</gene>